<proteinExistence type="predicted"/>
<gene>
    <name evidence="3" type="ORF">D0864_07922</name>
</gene>
<dbReference type="SUPFAM" id="SSF53474">
    <property type="entry name" value="alpha/beta-Hydrolases"/>
    <property type="match status" value="1"/>
</dbReference>
<dbReference type="Proteomes" id="UP000269539">
    <property type="component" value="Unassembled WGS sequence"/>
</dbReference>
<dbReference type="PANTHER" id="PTHR48081:SF33">
    <property type="entry name" value="KYNURENINE FORMAMIDASE"/>
    <property type="match status" value="1"/>
</dbReference>
<comment type="caution">
    <text evidence="3">The sequence shown here is derived from an EMBL/GenBank/DDBJ whole genome shotgun (WGS) entry which is preliminary data.</text>
</comment>
<evidence type="ECO:0000313" key="4">
    <source>
        <dbReference type="Proteomes" id="UP000269539"/>
    </source>
</evidence>
<protein>
    <recommendedName>
        <fullName evidence="2">BD-FAE-like domain-containing protein</fullName>
    </recommendedName>
</protein>
<dbReference type="PANTHER" id="PTHR48081">
    <property type="entry name" value="AB HYDROLASE SUPERFAMILY PROTEIN C4A8.06C"/>
    <property type="match status" value="1"/>
</dbReference>
<sequence length="364" mass="40658">MPKSRMHELSDPSQYEKVALGRRLSPRFNIAGIIGAGMDQLPAFGKAIQDIVLPTFQTYKPLLEKNADFIRSASKETFQYGSHERQYLDVYYPPKPSIVNGRRPILLFEYGGGLVQGAKSIPPMDGLCYANLGAFFSLNFGYTVVIADYRLMSHGAKFPSGGEDISLAIEWICKNKPGPGTEPMDLFAMGNSAGGIHLSTFLLRPEFAETRGKLLTGTEIRLRGIVFLSVPFNFANIHATRTETLREYFGDIPSHAPLGLLKAARHQQQTSLDFIRAGCRVAIINAELDPEDEILQPRDEFIAEWFQMTDQQSRAALTIDWMPRHNHISPAPGLGTGIAQEEAWGCQLASWWENIRKFPLLREA</sequence>
<dbReference type="GO" id="GO:0016787">
    <property type="term" value="F:hydrolase activity"/>
    <property type="evidence" value="ECO:0007669"/>
    <property type="project" value="UniProtKB-KW"/>
</dbReference>
<name>A0A3M7F2G9_HORWE</name>
<feature type="domain" description="BD-FAE-like" evidence="2">
    <location>
        <begin position="88"/>
        <end position="202"/>
    </location>
</feature>
<accession>A0A3M7F2G9</accession>
<reference evidence="3 4" key="1">
    <citation type="journal article" date="2018" name="BMC Genomics">
        <title>Genomic evidence for intraspecific hybridization in a clonal and extremely halotolerant yeast.</title>
        <authorList>
            <person name="Gostincar C."/>
            <person name="Stajich J.E."/>
            <person name="Zupancic J."/>
            <person name="Zalar P."/>
            <person name="Gunde-Cimerman N."/>
        </authorList>
    </citation>
    <scope>NUCLEOTIDE SEQUENCE [LARGE SCALE GENOMIC DNA]</scope>
    <source>
        <strain evidence="3 4">EXF-10513</strain>
    </source>
</reference>
<dbReference type="VEuPathDB" id="FungiDB:BTJ68_15024"/>
<keyword evidence="1" id="KW-0378">Hydrolase</keyword>
<dbReference type="AlphaFoldDB" id="A0A3M7F2G9"/>
<evidence type="ECO:0000313" key="3">
    <source>
        <dbReference type="EMBL" id="RMY83012.1"/>
    </source>
</evidence>
<dbReference type="InterPro" id="IPR050300">
    <property type="entry name" value="GDXG_lipolytic_enzyme"/>
</dbReference>
<dbReference type="EMBL" id="QWIO01000876">
    <property type="protein sequence ID" value="RMY83012.1"/>
    <property type="molecule type" value="Genomic_DNA"/>
</dbReference>
<dbReference type="InterPro" id="IPR029058">
    <property type="entry name" value="AB_hydrolase_fold"/>
</dbReference>
<organism evidence="3 4">
    <name type="scientific">Hortaea werneckii</name>
    <name type="common">Black yeast</name>
    <name type="synonym">Cladosporium werneckii</name>
    <dbReference type="NCBI Taxonomy" id="91943"/>
    <lineage>
        <taxon>Eukaryota</taxon>
        <taxon>Fungi</taxon>
        <taxon>Dikarya</taxon>
        <taxon>Ascomycota</taxon>
        <taxon>Pezizomycotina</taxon>
        <taxon>Dothideomycetes</taxon>
        <taxon>Dothideomycetidae</taxon>
        <taxon>Mycosphaerellales</taxon>
        <taxon>Teratosphaeriaceae</taxon>
        <taxon>Hortaea</taxon>
    </lineage>
</organism>
<evidence type="ECO:0000256" key="1">
    <source>
        <dbReference type="ARBA" id="ARBA00022801"/>
    </source>
</evidence>
<dbReference type="Gene3D" id="3.40.50.1820">
    <property type="entry name" value="alpha/beta hydrolase"/>
    <property type="match status" value="1"/>
</dbReference>
<dbReference type="InterPro" id="IPR049492">
    <property type="entry name" value="BD-FAE-like_dom"/>
</dbReference>
<evidence type="ECO:0000259" key="2">
    <source>
        <dbReference type="Pfam" id="PF20434"/>
    </source>
</evidence>
<dbReference type="Pfam" id="PF20434">
    <property type="entry name" value="BD-FAE"/>
    <property type="match status" value="1"/>
</dbReference>